<dbReference type="OMA" id="NIWQMAK"/>
<keyword evidence="6" id="KW-1185">Reference proteome</keyword>
<keyword evidence="4" id="KW-1133">Transmembrane helix</keyword>
<keyword evidence="4" id="KW-0472">Membrane</keyword>
<dbReference type="OrthoDB" id="4502089at2759"/>
<evidence type="ECO:0000313" key="5">
    <source>
        <dbReference type="EMBL" id="CEL06555.1"/>
    </source>
</evidence>
<evidence type="ECO:0000256" key="3">
    <source>
        <dbReference type="RuleBase" id="RU000363"/>
    </source>
</evidence>
<feature type="transmembrane region" description="Helical" evidence="4">
    <location>
        <begin position="59"/>
        <end position="75"/>
    </location>
</feature>
<dbReference type="EMBL" id="CDMC01000008">
    <property type="protein sequence ID" value="CEL06555.1"/>
    <property type="molecule type" value="Genomic_DNA"/>
</dbReference>
<evidence type="ECO:0000256" key="2">
    <source>
        <dbReference type="ARBA" id="ARBA00023002"/>
    </source>
</evidence>
<accession>A0A0U5G4B0</accession>
<dbReference type="InterPro" id="IPR002347">
    <property type="entry name" value="SDR_fam"/>
</dbReference>
<dbReference type="AlphaFoldDB" id="A0A0U5G4B0"/>
<dbReference type="Proteomes" id="UP000054771">
    <property type="component" value="Unassembled WGS sequence"/>
</dbReference>
<dbReference type="PRINTS" id="PR00080">
    <property type="entry name" value="SDRFAMILY"/>
</dbReference>
<keyword evidence="4" id="KW-0812">Transmembrane</keyword>
<dbReference type="Gene3D" id="3.40.50.720">
    <property type="entry name" value="NAD(P)-binding Rossmann-like Domain"/>
    <property type="match status" value="1"/>
</dbReference>
<dbReference type="PANTHER" id="PTHR42901:SF1">
    <property type="entry name" value="ALCOHOL DEHYDROGENASE"/>
    <property type="match status" value="1"/>
</dbReference>
<organism evidence="5 6">
    <name type="scientific">Aspergillus calidoustus</name>
    <dbReference type="NCBI Taxonomy" id="454130"/>
    <lineage>
        <taxon>Eukaryota</taxon>
        <taxon>Fungi</taxon>
        <taxon>Dikarya</taxon>
        <taxon>Ascomycota</taxon>
        <taxon>Pezizomycotina</taxon>
        <taxon>Eurotiomycetes</taxon>
        <taxon>Eurotiomycetidae</taxon>
        <taxon>Eurotiales</taxon>
        <taxon>Aspergillaceae</taxon>
        <taxon>Aspergillus</taxon>
        <taxon>Aspergillus subgen. Nidulantes</taxon>
    </lineage>
</organism>
<sequence length="361" mass="39322">MSSKSESKKPSQEAIVQGNPAAFKPTYLVLDSINVDLLSMTILAATGLAYLFHYLDAKLAVAALGLGILPLRLIFPRPRPPKGTVLITGASSGVGAEFSYIFADKGHDLILVGRNQDQLDVVRENVNRKYQVRADTISIDLSLPGAAKELYNQVNEKQRSVSVLVNNAGLGAAGDTMEQDVELAERMTTLNCITPVQLAHLFGNDMIKRGEGWMLHVTSVGAWIASPGQNIYHATKHFLRAFSEALSLELRAYPGITNTNLMPGPAHTQFITRSHAEETFMMAASGAVEDPKRVASVGYRALCQRKASVFSSWNAAGTTMLFRFLPRSVHLTLASLLNAPLRGVLRAREPLAEQRVRGQDL</sequence>
<evidence type="ECO:0000256" key="1">
    <source>
        <dbReference type="ARBA" id="ARBA00006484"/>
    </source>
</evidence>
<reference evidence="6" key="1">
    <citation type="journal article" date="2016" name="Genome Announc.">
        <title>Draft genome sequences of fungus Aspergillus calidoustus.</title>
        <authorList>
            <person name="Horn F."/>
            <person name="Linde J."/>
            <person name="Mattern D.J."/>
            <person name="Walther G."/>
            <person name="Guthke R."/>
            <person name="Scherlach K."/>
            <person name="Martin K."/>
            <person name="Brakhage A.A."/>
            <person name="Petzke L."/>
            <person name="Valiante V."/>
        </authorList>
    </citation>
    <scope>NUCLEOTIDE SEQUENCE [LARGE SCALE GENOMIC DNA]</scope>
    <source>
        <strain evidence="6">SF006504</strain>
    </source>
</reference>
<dbReference type="PANTHER" id="PTHR42901">
    <property type="entry name" value="ALCOHOL DEHYDROGENASE"/>
    <property type="match status" value="1"/>
</dbReference>
<evidence type="ECO:0000313" key="6">
    <source>
        <dbReference type="Proteomes" id="UP000054771"/>
    </source>
</evidence>
<dbReference type="SUPFAM" id="SSF51735">
    <property type="entry name" value="NAD(P)-binding Rossmann-fold domains"/>
    <property type="match status" value="1"/>
</dbReference>
<dbReference type="Pfam" id="PF00106">
    <property type="entry name" value="adh_short"/>
    <property type="match status" value="1"/>
</dbReference>
<dbReference type="STRING" id="454130.A0A0U5G4B0"/>
<feature type="transmembrane region" description="Helical" evidence="4">
    <location>
        <begin position="33"/>
        <end position="53"/>
    </location>
</feature>
<protein>
    <submittedName>
        <fullName evidence="5">Uncharacterized protein</fullName>
    </submittedName>
</protein>
<gene>
    <name evidence="5" type="ORF">ASPCAL09728</name>
</gene>
<keyword evidence="2" id="KW-0560">Oxidoreductase</keyword>
<proteinExistence type="inferred from homology"/>
<dbReference type="InterPro" id="IPR036291">
    <property type="entry name" value="NAD(P)-bd_dom_sf"/>
</dbReference>
<dbReference type="PRINTS" id="PR00081">
    <property type="entry name" value="GDHRDH"/>
</dbReference>
<dbReference type="GO" id="GO:0016491">
    <property type="term" value="F:oxidoreductase activity"/>
    <property type="evidence" value="ECO:0007669"/>
    <property type="project" value="UniProtKB-KW"/>
</dbReference>
<comment type="similarity">
    <text evidence="1 3">Belongs to the short-chain dehydrogenases/reductases (SDR) family.</text>
</comment>
<name>A0A0U5G4B0_ASPCI</name>
<evidence type="ECO:0000256" key="4">
    <source>
        <dbReference type="SAM" id="Phobius"/>
    </source>
</evidence>